<organism evidence="6 7">
    <name type="scientific">Mycobacterium gallinarum</name>
    <dbReference type="NCBI Taxonomy" id="39689"/>
    <lineage>
        <taxon>Bacteria</taxon>
        <taxon>Bacillati</taxon>
        <taxon>Actinomycetota</taxon>
        <taxon>Actinomycetes</taxon>
        <taxon>Mycobacteriales</taxon>
        <taxon>Mycobacteriaceae</taxon>
        <taxon>Mycobacterium</taxon>
    </lineage>
</organism>
<dbReference type="KEGG" id="mgau:MGALJ_06570"/>
<keyword evidence="2" id="KW-0288">FMN</keyword>
<keyword evidence="3" id="KW-0560">Oxidoreductase</keyword>
<evidence type="ECO:0000256" key="4">
    <source>
        <dbReference type="ARBA" id="ARBA00023033"/>
    </source>
</evidence>
<evidence type="ECO:0000313" key="6">
    <source>
        <dbReference type="EMBL" id="BBY90988.1"/>
    </source>
</evidence>
<sequence length="337" mass="36046">MASILSVVAQGQPAPPVRGKPFRFAVQATNAADAREWREFVRKVEQLGYSTLTLADHYLGPGPAQRAARTPRQDLAPIAAIATAAAHTTTLRVGCRVFCIDYHVPAVLAKEIATLDLLSDGRLELGIGAGWSATEYEAMGLTFGTPGHRIAKLKEVIALIKAHCAGEELDVTGEHVNVTGYAGTPRPVQRPHPPIMIGGGGKRVLSYAGREADIVSINTVAFTARNDDGLSPDEEAVRRFEYVSAAAGPRVGDLDIESSPFFVSIGGDADEAYRHIAEKSQMSPDVLRDHPNVLIGAADAVVETLLRRREFHGVNYVTVRQSHAESFAPVVAQLAGS</sequence>
<dbReference type="InterPro" id="IPR050172">
    <property type="entry name" value="SsuD_RutA_monooxygenase"/>
</dbReference>
<dbReference type="AlphaFoldDB" id="A0A9W4AYR8"/>
<dbReference type="InterPro" id="IPR011251">
    <property type="entry name" value="Luciferase-like_dom"/>
</dbReference>
<dbReference type="GO" id="GO:0046306">
    <property type="term" value="P:alkanesulfonate catabolic process"/>
    <property type="evidence" value="ECO:0007669"/>
    <property type="project" value="TreeGrafter"/>
</dbReference>
<protein>
    <submittedName>
        <fullName evidence="6">LLM class F420-dependent oxidoreductase</fullName>
    </submittedName>
</protein>
<evidence type="ECO:0000313" key="7">
    <source>
        <dbReference type="Proteomes" id="UP000465785"/>
    </source>
</evidence>
<evidence type="ECO:0000256" key="2">
    <source>
        <dbReference type="ARBA" id="ARBA00022643"/>
    </source>
</evidence>
<gene>
    <name evidence="6" type="ORF">MGALJ_06570</name>
</gene>
<reference evidence="6 7" key="1">
    <citation type="journal article" date="2019" name="Emerg. Microbes Infect.">
        <title>Comprehensive subspecies identification of 175 nontuberculous mycobacteria species based on 7547 genomic profiles.</title>
        <authorList>
            <person name="Matsumoto Y."/>
            <person name="Kinjo T."/>
            <person name="Motooka D."/>
            <person name="Nabeya D."/>
            <person name="Jung N."/>
            <person name="Uechi K."/>
            <person name="Horii T."/>
            <person name="Iida T."/>
            <person name="Fujita J."/>
            <person name="Nakamura S."/>
        </authorList>
    </citation>
    <scope>NUCLEOTIDE SEQUENCE [LARGE SCALE GENOMIC DNA]</scope>
    <source>
        <strain evidence="6 7">JCM 6399</strain>
    </source>
</reference>
<dbReference type="GO" id="GO:0008726">
    <property type="term" value="F:alkanesulfonate monooxygenase activity"/>
    <property type="evidence" value="ECO:0007669"/>
    <property type="project" value="TreeGrafter"/>
</dbReference>
<dbReference type="Proteomes" id="UP000465785">
    <property type="component" value="Chromosome"/>
</dbReference>
<accession>A0A9W4AYR8</accession>
<evidence type="ECO:0000256" key="3">
    <source>
        <dbReference type="ARBA" id="ARBA00023002"/>
    </source>
</evidence>
<dbReference type="SUPFAM" id="SSF51679">
    <property type="entry name" value="Bacterial luciferase-like"/>
    <property type="match status" value="1"/>
</dbReference>
<feature type="domain" description="Luciferase-like" evidence="5">
    <location>
        <begin position="23"/>
        <end position="278"/>
    </location>
</feature>
<keyword evidence="7" id="KW-1185">Reference proteome</keyword>
<name>A0A9W4AYR8_9MYCO</name>
<dbReference type="EMBL" id="AP022601">
    <property type="protein sequence ID" value="BBY90988.1"/>
    <property type="molecule type" value="Genomic_DNA"/>
</dbReference>
<proteinExistence type="predicted"/>
<dbReference type="PANTHER" id="PTHR42847">
    <property type="entry name" value="ALKANESULFONATE MONOOXYGENASE"/>
    <property type="match status" value="1"/>
</dbReference>
<dbReference type="InterPro" id="IPR036661">
    <property type="entry name" value="Luciferase-like_sf"/>
</dbReference>
<evidence type="ECO:0000256" key="1">
    <source>
        <dbReference type="ARBA" id="ARBA00022630"/>
    </source>
</evidence>
<dbReference type="PANTHER" id="PTHR42847:SF4">
    <property type="entry name" value="ALKANESULFONATE MONOOXYGENASE-RELATED"/>
    <property type="match status" value="1"/>
</dbReference>
<keyword evidence="4" id="KW-0503">Monooxygenase</keyword>
<dbReference type="InterPro" id="IPR019923">
    <property type="entry name" value="Lucif-like_OxRdtase_MSMEG_2516"/>
</dbReference>
<evidence type="ECO:0000259" key="5">
    <source>
        <dbReference type="Pfam" id="PF00296"/>
    </source>
</evidence>
<keyword evidence="1" id="KW-0285">Flavoprotein</keyword>
<dbReference type="Pfam" id="PF00296">
    <property type="entry name" value="Bac_luciferase"/>
    <property type="match status" value="1"/>
</dbReference>
<dbReference type="RefSeq" id="WP_163726007.1">
    <property type="nucleotide sequence ID" value="NZ_AP022601.1"/>
</dbReference>
<dbReference type="Gene3D" id="3.20.20.30">
    <property type="entry name" value="Luciferase-like domain"/>
    <property type="match status" value="1"/>
</dbReference>
<dbReference type="NCBIfam" id="TIGR03621">
    <property type="entry name" value="F420_MSMEG_2516"/>
    <property type="match status" value="1"/>
</dbReference>